<gene>
    <name evidence="1" type="ORF">BLCOC_06920</name>
</gene>
<proteinExistence type="predicted"/>
<keyword evidence="2" id="KW-1185">Reference proteome</keyword>
<name>A0ABZ0U558_9FIRM</name>
<organism evidence="1 2">
    <name type="scientific">Blautia producta</name>
    <dbReference type="NCBI Taxonomy" id="33035"/>
    <lineage>
        <taxon>Bacteria</taxon>
        <taxon>Bacillati</taxon>
        <taxon>Bacillota</taxon>
        <taxon>Clostridia</taxon>
        <taxon>Lachnospirales</taxon>
        <taxon>Lachnospiraceae</taxon>
        <taxon>Blautia</taxon>
    </lineage>
</organism>
<dbReference type="Proteomes" id="UP001325248">
    <property type="component" value="Chromosome"/>
</dbReference>
<reference evidence="1" key="1">
    <citation type="submission" date="2023-10" db="EMBL/GenBank/DDBJ databases">
        <title>Genome sequence of Blautia coccoides DSM 935.</title>
        <authorList>
            <person name="Boeer T."/>
            <person name="Bengelsdorf F.R."/>
            <person name="Daniel R."/>
            <person name="Poehlein A."/>
        </authorList>
    </citation>
    <scope>NUCLEOTIDE SEQUENCE [LARGE SCALE GENOMIC DNA]</scope>
    <source>
        <strain evidence="1">DSM 935</strain>
    </source>
</reference>
<sequence length="73" mass="8300">MNELSLRKIMENPETCEYFAQTLFDHLSTDDEPLDKIGYQLCKALLEKDTEAVLVAICGWSTDSLISLMTGNW</sequence>
<evidence type="ECO:0000313" key="1">
    <source>
        <dbReference type="EMBL" id="WPX72356.1"/>
    </source>
</evidence>
<evidence type="ECO:0000313" key="2">
    <source>
        <dbReference type="Proteomes" id="UP001325248"/>
    </source>
</evidence>
<dbReference type="EMBL" id="CP136422">
    <property type="protein sequence ID" value="WPX72356.1"/>
    <property type="molecule type" value="Genomic_DNA"/>
</dbReference>
<accession>A0ABZ0U558</accession>
<protein>
    <submittedName>
        <fullName evidence="1">Uncharacterized protein</fullName>
    </submittedName>
</protein>